<reference evidence="1 2" key="1">
    <citation type="submission" date="2023-09" db="EMBL/GenBank/DDBJ databases">
        <title>Pangenome analysis of Batrachochytrium dendrobatidis and related Chytrids.</title>
        <authorList>
            <person name="Yacoub M.N."/>
            <person name="Stajich J.E."/>
            <person name="James T.Y."/>
        </authorList>
    </citation>
    <scope>NUCLEOTIDE SEQUENCE [LARGE SCALE GENOMIC DNA]</scope>
    <source>
        <strain evidence="1 2">JEL0888</strain>
    </source>
</reference>
<evidence type="ECO:0000313" key="2">
    <source>
        <dbReference type="Proteomes" id="UP001527925"/>
    </source>
</evidence>
<proteinExistence type="predicted"/>
<sequence length="102" mass="12672">MRRKRRFRLTNTQKYRHRQRLRAVDDVIQTLVDSGVKIRALELARRMPKEHELTPFQKYWVKSKRYTFGFKPISWVPKWTKMPHPRTWTPSVYHNPVRRRIE</sequence>
<dbReference type="Proteomes" id="UP001527925">
    <property type="component" value="Unassembled WGS sequence"/>
</dbReference>
<name>A0ABR4N314_9FUNG</name>
<protein>
    <submittedName>
        <fullName evidence="1">Uncharacterized protein</fullName>
    </submittedName>
</protein>
<dbReference type="EMBL" id="JADGIZ020000040">
    <property type="protein sequence ID" value="KAL2913863.1"/>
    <property type="molecule type" value="Genomic_DNA"/>
</dbReference>
<dbReference type="Pfam" id="PF09784">
    <property type="entry name" value="L31"/>
    <property type="match status" value="1"/>
</dbReference>
<dbReference type="PANTHER" id="PTHR28271">
    <property type="entry name" value="54S RIBOSOMAL PROTEIN L31, MITOCHONDRIAL"/>
    <property type="match status" value="1"/>
</dbReference>
<gene>
    <name evidence="1" type="ORF">HK105_206597</name>
</gene>
<organism evidence="1 2">
    <name type="scientific">Polyrhizophydium stewartii</name>
    <dbReference type="NCBI Taxonomy" id="2732419"/>
    <lineage>
        <taxon>Eukaryota</taxon>
        <taxon>Fungi</taxon>
        <taxon>Fungi incertae sedis</taxon>
        <taxon>Chytridiomycota</taxon>
        <taxon>Chytridiomycota incertae sedis</taxon>
        <taxon>Chytridiomycetes</taxon>
        <taxon>Rhizophydiales</taxon>
        <taxon>Rhizophydiales incertae sedis</taxon>
        <taxon>Polyrhizophydium</taxon>
    </lineage>
</organism>
<comment type="caution">
    <text evidence="1">The sequence shown here is derived from an EMBL/GenBank/DDBJ whole genome shotgun (WGS) entry which is preliminary data.</text>
</comment>
<accession>A0ABR4N314</accession>
<dbReference type="PANTHER" id="PTHR28271:SF1">
    <property type="entry name" value="LARGE RIBOSOMAL SUBUNIT PROTEIN ML60"/>
    <property type="match status" value="1"/>
</dbReference>
<dbReference type="InterPro" id="IPR016340">
    <property type="entry name" value="Ribosomal_mL60"/>
</dbReference>
<keyword evidence="2" id="KW-1185">Reference proteome</keyword>
<evidence type="ECO:0000313" key="1">
    <source>
        <dbReference type="EMBL" id="KAL2913863.1"/>
    </source>
</evidence>